<organism evidence="6">
    <name type="scientific">mine drainage metagenome</name>
    <dbReference type="NCBI Taxonomy" id="410659"/>
    <lineage>
        <taxon>unclassified sequences</taxon>
        <taxon>metagenomes</taxon>
        <taxon>ecological metagenomes</taxon>
    </lineage>
</organism>
<dbReference type="GO" id="GO:0016787">
    <property type="term" value="F:hydrolase activity"/>
    <property type="evidence" value="ECO:0007669"/>
    <property type="project" value="UniProtKB-KW"/>
</dbReference>
<dbReference type="PANTHER" id="PTHR32329:SF2">
    <property type="entry name" value="BIFUNCTIONAL PROTEIN [INCLUDES 2-HYDROXYACYL-COA DEHYDRATASE (N-TER) AND ITS ACTIVATOR DOMAIN (C_TERM)"/>
    <property type="match status" value="1"/>
</dbReference>
<evidence type="ECO:0000256" key="2">
    <source>
        <dbReference type="ARBA" id="ARBA00022723"/>
    </source>
</evidence>
<protein>
    <submittedName>
        <fullName evidence="6">R-phenyllactate dehydratase activator</fullName>
        <ecNumber evidence="6">3.-.-.-</ecNumber>
    </submittedName>
</protein>
<proteinExistence type="predicted"/>
<dbReference type="InterPro" id="IPR051805">
    <property type="entry name" value="Dehydratase_Activator_Redct"/>
</dbReference>
<evidence type="ECO:0000313" key="6">
    <source>
        <dbReference type="EMBL" id="OIQ92277.1"/>
    </source>
</evidence>
<evidence type="ECO:0000256" key="3">
    <source>
        <dbReference type="ARBA" id="ARBA00023004"/>
    </source>
</evidence>
<dbReference type="NCBIfam" id="TIGR00241">
    <property type="entry name" value="CoA_E_activ"/>
    <property type="match status" value="1"/>
</dbReference>
<accession>A0A1J5RVX8</accession>
<dbReference type="SUPFAM" id="SSF53067">
    <property type="entry name" value="Actin-like ATPase domain"/>
    <property type="match status" value="1"/>
</dbReference>
<keyword evidence="2" id="KW-0479">Metal-binding</keyword>
<dbReference type="Pfam" id="PF01869">
    <property type="entry name" value="BcrAD_BadFG"/>
    <property type="match status" value="1"/>
</dbReference>
<sequence length="322" mass="34307">MLYVAGIDIGSTYSKAIVLNDKREVVGTAVRRTGFKLGQASESVFDELLTACGLTRDQINYVAATGYGRYTVAYRHTQVTELTAHAQAAVHLFPDTRTILDIGGQDIKAIRVDGNGRVRAFRLNDKCAAGTGAFLEKTARYLGLTTDDIGPYAMRSTKPVEVSSVCAVFAESEVINHLSNGVPAEDIMMGAMVALGGRAVQLMRRVGLEPGFMLTGGMTRNIAMVDALEKNLAAKLNVAPNGLGQLNGAYGAAFLGLRRIEKLQAEGKPVPPTAGQAGPVERVRRRWSAIPVKKPAEPCGQAADCPVVAKQITIHKLGEAVV</sequence>
<dbReference type="InterPro" id="IPR008275">
    <property type="entry name" value="CoA_E_activase_dom"/>
</dbReference>
<keyword evidence="6" id="KW-0378">Hydrolase</keyword>
<keyword evidence="3" id="KW-0408">Iron</keyword>
<dbReference type="GO" id="GO:0046872">
    <property type="term" value="F:metal ion binding"/>
    <property type="evidence" value="ECO:0007669"/>
    <property type="project" value="UniProtKB-KW"/>
</dbReference>
<comment type="cofactor">
    <cofactor evidence="1">
        <name>[4Fe-4S] cluster</name>
        <dbReference type="ChEBI" id="CHEBI:49883"/>
    </cofactor>
</comment>
<comment type="caution">
    <text evidence="6">The sequence shown here is derived from an EMBL/GenBank/DDBJ whole genome shotgun (WGS) entry which is preliminary data.</text>
</comment>
<evidence type="ECO:0000256" key="4">
    <source>
        <dbReference type="ARBA" id="ARBA00023014"/>
    </source>
</evidence>
<feature type="domain" description="ATPase BadF/BadG/BcrA/BcrD type" evidence="5">
    <location>
        <begin position="6"/>
        <end position="256"/>
    </location>
</feature>
<evidence type="ECO:0000259" key="5">
    <source>
        <dbReference type="Pfam" id="PF01869"/>
    </source>
</evidence>
<dbReference type="EMBL" id="MLJW01000236">
    <property type="protein sequence ID" value="OIQ92277.1"/>
    <property type="molecule type" value="Genomic_DNA"/>
</dbReference>
<evidence type="ECO:0000256" key="1">
    <source>
        <dbReference type="ARBA" id="ARBA00001966"/>
    </source>
</evidence>
<dbReference type="InterPro" id="IPR043129">
    <property type="entry name" value="ATPase_NBD"/>
</dbReference>
<gene>
    <name evidence="6" type="primary">fldI_1</name>
    <name evidence="6" type="ORF">GALL_257930</name>
</gene>
<dbReference type="GO" id="GO:0051536">
    <property type="term" value="F:iron-sulfur cluster binding"/>
    <property type="evidence" value="ECO:0007669"/>
    <property type="project" value="UniProtKB-KW"/>
</dbReference>
<dbReference type="EC" id="3.-.-.-" evidence="6"/>
<dbReference type="Gene3D" id="3.30.420.40">
    <property type="match status" value="2"/>
</dbReference>
<name>A0A1J5RVX8_9ZZZZ</name>
<dbReference type="InterPro" id="IPR002731">
    <property type="entry name" value="ATPase_BadF"/>
</dbReference>
<dbReference type="CDD" id="cd24105">
    <property type="entry name" value="ASKHA_NBD_benz_CoA_BcrD_BadG"/>
    <property type="match status" value="1"/>
</dbReference>
<reference evidence="6" key="1">
    <citation type="submission" date="2016-10" db="EMBL/GenBank/DDBJ databases">
        <title>Sequence of Gallionella enrichment culture.</title>
        <authorList>
            <person name="Poehlein A."/>
            <person name="Muehling M."/>
            <person name="Daniel R."/>
        </authorList>
    </citation>
    <scope>NUCLEOTIDE SEQUENCE</scope>
</reference>
<dbReference type="AlphaFoldDB" id="A0A1J5RVX8"/>
<dbReference type="PANTHER" id="PTHR32329">
    <property type="entry name" value="BIFUNCTIONAL PROTEIN [INCLUDES 2-HYDROXYACYL-COA DEHYDRATASE (N-TER) AND ITS ACTIVATOR DOMAIN (C_TERM)-RELATED"/>
    <property type="match status" value="1"/>
</dbReference>
<keyword evidence="4" id="KW-0411">Iron-sulfur</keyword>